<organism evidence="1">
    <name type="scientific">Anguilla anguilla</name>
    <name type="common">European freshwater eel</name>
    <name type="synonym">Muraena anguilla</name>
    <dbReference type="NCBI Taxonomy" id="7936"/>
    <lineage>
        <taxon>Eukaryota</taxon>
        <taxon>Metazoa</taxon>
        <taxon>Chordata</taxon>
        <taxon>Craniata</taxon>
        <taxon>Vertebrata</taxon>
        <taxon>Euteleostomi</taxon>
        <taxon>Actinopterygii</taxon>
        <taxon>Neopterygii</taxon>
        <taxon>Teleostei</taxon>
        <taxon>Anguilliformes</taxon>
        <taxon>Anguillidae</taxon>
        <taxon>Anguilla</taxon>
    </lineage>
</organism>
<protein>
    <submittedName>
        <fullName evidence="1">Uncharacterized protein</fullName>
    </submittedName>
</protein>
<accession>A0A0E9SS54</accession>
<dbReference type="EMBL" id="GBXM01064431">
    <property type="protein sequence ID" value="JAH44146.1"/>
    <property type="molecule type" value="Transcribed_RNA"/>
</dbReference>
<evidence type="ECO:0000313" key="1">
    <source>
        <dbReference type="EMBL" id="JAH44146.1"/>
    </source>
</evidence>
<name>A0A0E9SS54_ANGAN</name>
<reference evidence="1" key="2">
    <citation type="journal article" date="2015" name="Fish Shellfish Immunol.">
        <title>Early steps in the European eel (Anguilla anguilla)-Vibrio vulnificus interaction in the gills: Role of the RtxA13 toxin.</title>
        <authorList>
            <person name="Callol A."/>
            <person name="Pajuelo D."/>
            <person name="Ebbesson L."/>
            <person name="Teles M."/>
            <person name="MacKenzie S."/>
            <person name="Amaro C."/>
        </authorList>
    </citation>
    <scope>NUCLEOTIDE SEQUENCE</scope>
</reference>
<proteinExistence type="predicted"/>
<dbReference type="AlphaFoldDB" id="A0A0E9SS54"/>
<reference evidence="1" key="1">
    <citation type="submission" date="2014-11" db="EMBL/GenBank/DDBJ databases">
        <authorList>
            <person name="Amaro Gonzalez C."/>
        </authorList>
    </citation>
    <scope>NUCLEOTIDE SEQUENCE</scope>
</reference>
<sequence length="23" mass="2612">MCVVVKDVGLVSCCIFLNVRNNW</sequence>